<protein>
    <submittedName>
        <fullName evidence="1">Uncharacterized protein</fullName>
    </submittedName>
</protein>
<sequence length="53" mass="5994">IIMEGGISANRRRSTEKMNSGYNGYAGHLERNFKGMFGWQSSVQDKLLDDDVI</sequence>
<dbReference type="EMBL" id="HACG01035385">
    <property type="protein sequence ID" value="CEK82250.1"/>
    <property type="molecule type" value="Transcribed_RNA"/>
</dbReference>
<organism evidence="1">
    <name type="scientific">Arion vulgaris</name>
    <dbReference type="NCBI Taxonomy" id="1028688"/>
    <lineage>
        <taxon>Eukaryota</taxon>
        <taxon>Metazoa</taxon>
        <taxon>Spiralia</taxon>
        <taxon>Lophotrochozoa</taxon>
        <taxon>Mollusca</taxon>
        <taxon>Gastropoda</taxon>
        <taxon>Heterobranchia</taxon>
        <taxon>Euthyneura</taxon>
        <taxon>Panpulmonata</taxon>
        <taxon>Eupulmonata</taxon>
        <taxon>Stylommatophora</taxon>
        <taxon>Helicina</taxon>
        <taxon>Arionoidea</taxon>
        <taxon>Arionidae</taxon>
        <taxon>Arion</taxon>
    </lineage>
</organism>
<evidence type="ECO:0000313" key="1">
    <source>
        <dbReference type="EMBL" id="CEK82250.1"/>
    </source>
</evidence>
<gene>
    <name evidence="1" type="primary">ORF130467</name>
</gene>
<name>A0A0B7AQP8_9EUPU</name>
<dbReference type="AlphaFoldDB" id="A0A0B7AQP8"/>
<reference evidence="1" key="1">
    <citation type="submission" date="2014-12" db="EMBL/GenBank/DDBJ databases">
        <title>Insight into the proteome of Arion vulgaris.</title>
        <authorList>
            <person name="Aradska J."/>
            <person name="Bulat T."/>
            <person name="Smidak R."/>
            <person name="Sarate P."/>
            <person name="Gangsoo J."/>
            <person name="Sialana F."/>
            <person name="Bilban M."/>
            <person name="Lubec G."/>
        </authorList>
    </citation>
    <scope>NUCLEOTIDE SEQUENCE</scope>
    <source>
        <tissue evidence="1">Skin</tissue>
    </source>
</reference>
<proteinExistence type="predicted"/>
<accession>A0A0B7AQP8</accession>
<feature type="non-terminal residue" evidence="1">
    <location>
        <position position="1"/>
    </location>
</feature>